<dbReference type="EMBL" id="CM001886">
    <property type="protein sequence ID" value="EOY15694.1"/>
    <property type="molecule type" value="Genomic_DNA"/>
</dbReference>
<name>A0A061FMJ4_THECC</name>
<dbReference type="HOGENOM" id="CLU_1144286_0_0_1"/>
<dbReference type="STRING" id="3641.A0A061FMJ4"/>
<keyword evidence="3" id="KW-1185">Reference proteome</keyword>
<reference evidence="2 3" key="1">
    <citation type="journal article" date="2013" name="Genome Biol.">
        <title>The genome sequence of the most widely cultivated cacao type and its use to identify candidate genes regulating pod color.</title>
        <authorList>
            <person name="Motamayor J.C."/>
            <person name="Mockaitis K."/>
            <person name="Schmutz J."/>
            <person name="Haiminen N."/>
            <person name="Iii D.L."/>
            <person name="Cornejo O."/>
            <person name="Findley S.D."/>
            <person name="Zheng P."/>
            <person name="Utro F."/>
            <person name="Royaert S."/>
            <person name="Saski C."/>
            <person name="Jenkins J."/>
            <person name="Podicheti R."/>
            <person name="Zhao M."/>
            <person name="Scheffler B.E."/>
            <person name="Stack J.C."/>
            <person name="Feltus F.A."/>
            <person name="Mustiga G.M."/>
            <person name="Amores F."/>
            <person name="Phillips W."/>
            <person name="Marelli J.P."/>
            <person name="May G.D."/>
            <person name="Shapiro H."/>
            <person name="Ma J."/>
            <person name="Bustamante C.D."/>
            <person name="Schnell R.J."/>
            <person name="Main D."/>
            <person name="Gilbert D."/>
            <person name="Parida L."/>
            <person name="Kuhn D.N."/>
        </authorList>
    </citation>
    <scope>NUCLEOTIDE SEQUENCE [LARGE SCALE GENOMIC DNA]</scope>
    <source>
        <strain evidence="3">cv. Matina 1-6</strain>
    </source>
</reference>
<organism evidence="2 3">
    <name type="scientific">Theobroma cacao</name>
    <name type="common">Cacao</name>
    <name type="synonym">Cocoa</name>
    <dbReference type="NCBI Taxonomy" id="3641"/>
    <lineage>
        <taxon>Eukaryota</taxon>
        <taxon>Viridiplantae</taxon>
        <taxon>Streptophyta</taxon>
        <taxon>Embryophyta</taxon>
        <taxon>Tracheophyta</taxon>
        <taxon>Spermatophyta</taxon>
        <taxon>Magnoliopsida</taxon>
        <taxon>eudicotyledons</taxon>
        <taxon>Gunneridae</taxon>
        <taxon>Pentapetalae</taxon>
        <taxon>rosids</taxon>
        <taxon>malvids</taxon>
        <taxon>Malvales</taxon>
        <taxon>Malvaceae</taxon>
        <taxon>Byttnerioideae</taxon>
        <taxon>Theobroma</taxon>
    </lineage>
</organism>
<dbReference type="AlphaFoldDB" id="A0A061FMJ4"/>
<dbReference type="PANTHER" id="PTHR11439:SF502">
    <property type="entry name" value="SECRETED RXLR EFFECTOR PROTEIN 161-LIKE"/>
    <property type="match status" value="1"/>
</dbReference>
<dbReference type="Pfam" id="PF07727">
    <property type="entry name" value="RVT_2"/>
    <property type="match status" value="1"/>
</dbReference>
<accession>A0A061FMJ4</accession>
<dbReference type="Gramene" id="EOY15694">
    <property type="protein sequence ID" value="EOY15694"/>
    <property type="gene ID" value="TCM_034681"/>
</dbReference>
<dbReference type="Proteomes" id="UP000026915">
    <property type="component" value="Chromosome 8"/>
</dbReference>
<evidence type="ECO:0000259" key="1">
    <source>
        <dbReference type="Pfam" id="PF07727"/>
    </source>
</evidence>
<dbReference type="InterPro" id="IPR013103">
    <property type="entry name" value="RVT_2"/>
</dbReference>
<dbReference type="eggNOG" id="KOG0017">
    <property type="taxonomic scope" value="Eukaryota"/>
</dbReference>
<evidence type="ECO:0000313" key="3">
    <source>
        <dbReference type="Proteomes" id="UP000026915"/>
    </source>
</evidence>
<proteinExistence type="predicted"/>
<protein>
    <submittedName>
        <fullName evidence="2">DNA/RNA polymerases superfamily protein</fullName>
    </submittedName>
</protein>
<sequence length="243" mass="27376">MAVCELISYAEAATDKRWVQTMEQQMLMVEKNGTWLLVDKPIDQHVIGTKWIFETKVNAAGTVNKYKARLVVKRLTKDDGTSRAGSSMYRSIIGSLLYLTASRPNIMFSASLLSRFMQSPSQTHFAAAKRVLRYIKGIIDLGLKFEKKKNSIIMGYCDTDWAGSLDDSKGTFGYCFSLGSAVFNWNSKKQEVVAQSSVEAEYITIATATNHYGRIKHIKVKFHVIREVVKDEEVDIQHCGTIL</sequence>
<dbReference type="PANTHER" id="PTHR11439">
    <property type="entry name" value="GAG-POL-RELATED RETROTRANSPOSON"/>
    <property type="match status" value="1"/>
</dbReference>
<dbReference type="InParanoid" id="A0A061FMJ4"/>
<gene>
    <name evidence="2" type="ORF">TCM_034681</name>
</gene>
<feature type="domain" description="Reverse transcriptase Ty1/copia-type" evidence="1">
    <location>
        <begin position="32"/>
        <end position="76"/>
    </location>
</feature>
<dbReference type="CDD" id="cd09272">
    <property type="entry name" value="RNase_HI_RT_Ty1"/>
    <property type="match status" value="1"/>
</dbReference>
<evidence type="ECO:0000313" key="2">
    <source>
        <dbReference type="EMBL" id="EOY15694.1"/>
    </source>
</evidence>